<feature type="compositionally biased region" description="Basic and acidic residues" evidence="1">
    <location>
        <begin position="58"/>
        <end position="67"/>
    </location>
</feature>
<evidence type="ECO:0000313" key="2">
    <source>
        <dbReference type="EnsemblMetazoa" id="CJA25222.1"/>
    </source>
</evidence>
<dbReference type="EnsemblMetazoa" id="CJA25222.1">
    <property type="protein sequence ID" value="CJA25222.1"/>
    <property type="gene ID" value="WBGene00180794"/>
</dbReference>
<protein>
    <submittedName>
        <fullName evidence="2">Uncharacterized protein</fullName>
    </submittedName>
</protein>
<reference evidence="2" key="2">
    <citation type="submission" date="2022-06" db="UniProtKB">
        <authorList>
            <consortium name="EnsemblMetazoa"/>
        </authorList>
    </citation>
    <scope>IDENTIFICATION</scope>
    <source>
        <strain evidence="2">DF5081</strain>
    </source>
</reference>
<organism evidence="2 3">
    <name type="scientific">Caenorhabditis japonica</name>
    <dbReference type="NCBI Taxonomy" id="281687"/>
    <lineage>
        <taxon>Eukaryota</taxon>
        <taxon>Metazoa</taxon>
        <taxon>Ecdysozoa</taxon>
        <taxon>Nematoda</taxon>
        <taxon>Chromadorea</taxon>
        <taxon>Rhabditida</taxon>
        <taxon>Rhabditina</taxon>
        <taxon>Rhabditomorpha</taxon>
        <taxon>Rhabditoidea</taxon>
        <taxon>Rhabditidae</taxon>
        <taxon>Peloderinae</taxon>
        <taxon>Caenorhabditis</taxon>
    </lineage>
</organism>
<proteinExistence type="predicted"/>
<reference evidence="3" key="1">
    <citation type="submission" date="2010-08" db="EMBL/GenBank/DDBJ databases">
        <authorList>
            <consortium name="Caenorhabditis japonica Sequencing Consortium"/>
            <person name="Wilson R.K."/>
        </authorList>
    </citation>
    <scope>NUCLEOTIDE SEQUENCE [LARGE SCALE GENOMIC DNA]</scope>
    <source>
        <strain evidence="3">DF5081</strain>
    </source>
</reference>
<dbReference type="Proteomes" id="UP000005237">
    <property type="component" value="Unassembled WGS sequence"/>
</dbReference>
<dbReference type="AlphaFoldDB" id="A0A8R1E5A1"/>
<sequence length="126" mass="14215">MNVEPGSKGVPDNITTSKLAKKAAAVVVEVKEKEKEKEKEKGSDDREKLKPKAPSKQKPQDKDMPRWNLKEKEDRIQSVKEYYQVLIELLGYIHAPVRKCAPLKSAETFLAVHGVQDLKCGRSLIC</sequence>
<keyword evidence="3" id="KW-1185">Reference proteome</keyword>
<feature type="compositionally biased region" description="Basic and acidic residues" evidence="1">
    <location>
        <begin position="30"/>
        <end position="50"/>
    </location>
</feature>
<accession>A0A8R1E5A1</accession>
<feature type="region of interest" description="Disordered" evidence="1">
    <location>
        <begin position="30"/>
        <end position="67"/>
    </location>
</feature>
<evidence type="ECO:0000256" key="1">
    <source>
        <dbReference type="SAM" id="MobiDB-lite"/>
    </source>
</evidence>
<evidence type="ECO:0000313" key="3">
    <source>
        <dbReference type="Proteomes" id="UP000005237"/>
    </source>
</evidence>
<name>A0A8R1E5A1_CAEJA</name>